<comment type="subcellular location">
    <subcellularLocation>
        <location evidence="1 7">Cytoplasm</location>
    </subcellularLocation>
</comment>
<dbReference type="EMBL" id="DWVZ01000142">
    <property type="protein sequence ID" value="HJC64020.1"/>
    <property type="molecule type" value="Genomic_DNA"/>
</dbReference>
<dbReference type="GO" id="GO:0006526">
    <property type="term" value="P:L-arginine biosynthetic process"/>
    <property type="evidence" value="ECO:0007669"/>
    <property type="project" value="UniProtKB-KW"/>
</dbReference>
<keyword evidence="4 7" id="KW-0805">Transcription regulation</keyword>
<dbReference type="GO" id="GO:0034618">
    <property type="term" value="F:arginine binding"/>
    <property type="evidence" value="ECO:0007669"/>
    <property type="project" value="InterPro"/>
</dbReference>
<keyword evidence="7" id="KW-0678">Repressor</keyword>
<dbReference type="Pfam" id="PF01316">
    <property type="entry name" value="Arg_repressor"/>
    <property type="match status" value="1"/>
</dbReference>
<keyword evidence="7" id="KW-0028">Amino-acid biosynthesis</keyword>
<dbReference type="Pfam" id="PF02863">
    <property type="entry name" value="Arg_repressor_C"/>
    <property type="match status" value="1"/>
</dbReference>
<dbReference type="InterPro" id="IPR036388">
    <property type="entry name" value="WH-like_DNA-bd_sf"/>
</dbReference>
<evidence type="ECO:0000256" key="2">
    <source>
        <dbReference type="ARBA" id="ARBA00008316"/>
    </source>
</evidence>
<sequence>MKIARHSKIIDLINQYDIETQEELAARLNEAGFQVTQATVSRDIRELKLMKIAKPDGGSRYTVMSAQEKQDSEKFIRVLKEAFLSMDLAQNVLVIKTASGMANAAALALDHINWGEVVGCIAGDDTIACFTKHADDAILLMGKIRKIINVNE</sequence>
<accession>A0A9D2PRN0</accession>
<dbReference type="GO" id="GO:0051259">
    <property type="term" value="P:protein complex oligomerization"/>
    <property type="evidence" value="ECO:0007669"/>
    <property type="project" value="InterPro"/>
</dbReference>
<dbReference type="AlphaFoldDB" id="A0A9D2PRN0"/>
<evidence type="ECO:0000256" key="7">
    <source>
        <dbReference type="HAMAP-Rule" id="MF_00173"/>
    </source>
</evidence>
<protein>
    <recommendedName>
        <fullName evidence="7 8">Arginine repressor</fullName>
    </recommendedName>
</protein>
<dbReference type="SUPFAM" id="SSF46785">
    <property type="entry name" value="Winged helix' DNA-binding domain"/>
    <property type="match status" value="1"/>
</dbReference>
<reference evidence="11" key="1">
    <citation type="journal article" date="2021" name="PeerJ">
        <title>Extensive microbial diversity within the chicken gut microbiome revealed by metagenomics and culture.</title>
        <authorList>
            <person name="Gilroy R."/>
            <person name="Ravi A."/>
            <person name="Getino M."/>
            <person name="Pursley I."/>
            <person name="Horton D.L."/>
            <person name="Alikhan N.F."/>
            <person name="Baker D."/>
            <person name="Gharbi K."/>
            <person name="Hall N."/>
            <person name="Watson M."/>
            <person name="Adriaenssens E.M."/>
            <person name="Foster-Nyarko E."/>
            <person name="Jarju S."/>
            <person name="Secka A."/>
            <person name="Antonio M."/>
            <person name="Oren A."/>
            <person name="Chaudhuri R.R."/>
            <person name="La Ragione R."/>
            <person name="Hildebrand F."/>
            <person name="Pallen M.J."/>
        </authorList>
    </citation>
    <scope>NUCLEOTIDE SEQUENCE</scope>
    <source>
        <strain evidence="11">ChiBcec2-3848</strain>
    </source>
</reference>
<dbReference type="InterPro" id="IPR001669">
    <property type="entry name" value="Arg_repress"/>
</dbReference>
<keyword evidence="5 7" id="KW-0238">DNA-binding</keyword>
<dbReference type="GO" id="GO:0003700">
    <property type="term" value="F:DNA-binding transcription factor activity"/>
    <property type="evidence" value="ECO:0007669"/>
    <property type="project" value="UniProtKB-UniRule"/>
</dbReference>
<evidence type="ECO:0000256" key="5">
    <source>
        <dbReference type="ARBA" id="ARBA00023125"/>
    </source>
</evidence>
<dbReference type="GO" id="GO:0005737">
    <property type="term" value="C:cytoplasm"/>
    <property type="evidence" value="ECO:0007669"/>
    <property type="project" value="UniProtKB-SubCell"/>
</dbReference>
<feature type="domain" description="Arginine repressor C-terminal" evidence="10">
    <location>
        <begin position="79"/>
        <end position="145"/>
    </location>
</feature>
<organism evidence="11 12">
    <name type="scientific">Candidatus Blautia merdavium</name>
    <dbReference type="NCBI Taxonomy" id="2838494"/>
    <lineage>
        <taxon>Bacteria</taxon>
        <taxon>Bacillati</taxon>
        <taxon>Bacillota</taxon>
        <taxon>Clostridia</taxon>
        <taxon>Lachnospirales</taxon>
        <taxon>Lachnospiraceae</taxon>
        <taxon>Blautia</taxon>
    </lineage>
</organism>
<dbReference type="NCBIfam" id="TIGR01529">
    <property type="entry name" value="argR_whole"/>
    <property type="match status" value="1"/>
</dbReference>
<dbReference type="InterPro" id="IPR020900">
    <property type="entry name" value="Arg_repress_DNA-bd"/>
</dbReference>
<comment type="similarity">
    <text evidence="2 7">Belongs to the ArgR family.</text>
</comment>
<evidence type="ECO:0000256" key="3">
    <source>
        <dbReference type="ARBA" id="ARBA00022490"/>
    </source>
</evidence>
<gene>
    <name evidence="7 11" type="primary">argR</name>
    <name evidence="11" type="ORF">H9753_10450</name>
</gene>
<keyword evidence="6 7" id="KW-0804">Transcription</keyword>
<name>A0A9D2PRN0_9FIRM</name>
<comment type="function">
    <text evidence="7">Regulates arginine biosynthesis genes.</text>
</comment>
<evidence type="ECO:0000313" key="11">
    <source>
        <dbReference type="EMBL" id="HJC64020.1"/>
    </source>
</evidence>
<evidence type="ECO:0000259" key="9">
    <source>
        <dbReference type="Pfam" id="PF01316"/>
    </source>
</evidence>
<dbReference type="Proteomes" id="UP000823886">
    <property type="component" value="Unassembled WGS sequence"/>
</dbReference>
<dbReference type="InterPro" id="IPR036251">
    <property type="entry name" value="Arg_repress_C_sf"/>
</dbReference>
<dbReference type="InterPro" id="IPR036390">
    <property type="entry name" value="WH_DNA-bd_sf"/>
</dbReference>
<dbReference type="SUPFAM" id="SSF55252">
    <property type="entry name" value="C-terminal domain of arginine repressor"/>
    <property type="match status" value="1"/>
</dbReference>
<dbReference type="Gene3D" id="3.30.1360.40">
    <property type="match status" value="1"/>
</dbReference>
<comment type="caution">
    <text evidence="11">The sequence shown here is derived from an EMBL/GenBank/DDBJ whole genome shotgun (WGS) entry which is preliminary data.</text>
</comment>
<evidence type="ECO:0000313" key="12">
    <source>
        <dbReference type="Proteomes" id="UP000823886"/>
    </source>
</evidence>
<evidence type="ECO:0000256" key="1">
    <source>
        <dbReference type="ARBA" id="ARBA00004496"/>
    </source>
</evidence>
<dbReference type="PANTHER" id="PTHR34471">
    <property type="entry name" value="ARGININE REPRESSOR"/>
    <property type="match status" value="1"/>
</dbReference>
<evidence type="ECO:0000256" key="4">
    <source>
        <dbReference type="ARBA" id="ARBA00023015"/>
    </source>
</evidence>
<dbReference type="HAMAP" id="MF_00173">
    <property type="entry name" value="Arg_repressor"/>
    <property type="match status" value="1"/>
</dbReference>
<comment type="pathway">
    <text evidence="7">Amino-acid biosynthesis; L-arginine biosynthesis [regulation].</text>
</comment>
<evidence type="ECO:0000256" key="6">
    <source>
        <dbReference type="ARBA" id="ARBA00023163"/>
    </source>
</evidence>
<feature type="domain" description="Arginine repressor DNA-binding" evidence="9">
    <location>
        <begin position="2"/>
        <end position="68"/>
    </location>
</feature>
<evidence type="ECO:0000256" key="8">
    <source>
        <dbReference type="NCBIfam" id="TIGR01529"/>
    </source>
</evidence>
<dbReference type="PRINTS" id="PR01467">
    <property type="entry name" value="ARGREPRESSOR"/>
</dbReference>
<dbReference type="InterPro" id="IPR020899">
    <property type="entry name" value="Arg_repress_C"/>
</dbReference>
<dbReference type="Gene3D" id="1.10.10.10">
    <property type="entry name" value="Winged helix-like DNA-binding domain superfamily/Winged helix DNA-binding domain"/>
    <property type="match status" value="1"/>
</dbReference>
<dbReference type="GO" id="GO:1900079">
    <property type="term" value="P:regulation of arginine biosynthetic process"/>
    <property type="evidence" value="ECO:0007669"/>
    <property type="project" value="UniProtKB-UniRule"/>
</dbReference>
<proteinExistence type="inferred from homology"/>
<evidence type="ECO:0000259" key="10">
    <source>
        <dbReference type="Pfam" id="PF02863"/>
    </source>
</evidence>
<keyword evidence="3 7" id="KW-0963">Cytoplasm</keyword>
<dbReference type="PANTHER" id="PTHR34471:SF1">
    <property type="entry name" value="ARGININE REPRESSOR"/>
    <property type="match status" value="1"/>
</dbReference>
<keyword evidence="7" id="KW-0055">Arginine biosynthesis</keyword>
<reference evidence="11" key="2">
    <citation type="submission" date="2021-04" db="EMBL/GenBank/DDBJ databases">
        <authorList>
            <person name="Gilroy R."/>
        </authorList>
    </citation>
    <scope>NUCLEOTIDE SEQUENCE</scope>
    <source>
        <strain evidence="11">ChiBcec2-3848</strain>
    </source>
</reference>
<dbReference type="GO" id="GO:0003677">
    <property type="term" value="F:DNA binding"/>
    <property type="evidence" value="ECO:0007669"/>
    <property type="project" value="UniProtKB-KW"/>
</dbReference>